<keyword evidence="3 4" id="KW-0732">Signal</keyword>
<dbReference type="Proteomes" id="UP001329915">
    <property type="component" value="Chromosome"/>
</dbReference>
<comment type="subcellular location">
    <subcellularLocation>
        <location evidence="1">Periplasm</location>
    </subcellularLocation>
</comment>
<dbReference type="Gene3D" id="3.40.190.10">
    <property type="entry name" value="Periplasmic binding protein-like II"/>
    <property type="match status" value="2"/>
</dbReference>
<dbReference type="GO" id="GO:0042597">
    <property type="term" value="C:periplasmic space"/>
    <property type="evidence" value="ECO:0007669"/>
    <property type="project" value="UniProtKB-SubCell"/>
</dbReference>
<evidence type="ECO:0000256" key="4">
    <source>
        <dbReference type="SAM" id="SignalP"/>
    </source>
</evidence>
<accession>A0AAU0UN70</accession>
<evidence type="ECO:0000313" key="6">
    <source>
        <dbReference type="Proteomes" id="UP001329915"/>
    </source>
</evidence>
<feature type="signal peptide" evidence="4">
    <location>
        <begin position="1"/>
        <end position="21"/>
    </location>
</feature>
<evidence type="ECO:0000256" key="2">
    <source>
        <dbReference type="ARBA" id="ARBA00010742"/>
    </source>
</evidence>
<sequence>MSKLIRFLLVAGIIAALLVSAGCGQGADTGQESTKVRLAEVTHSIFYAPQYVALTQGIFEKHGLDVELAAAFGGDKTMTALLSDSADVILMGSEATMYVANQDANDLAVNFAQLTQRDGSFLVSRQPIENFSWDMLKGKVLLGQRKGGMPEMVSEYVQYLNGLEPHKDVEIIQNVEFQNLGPAFASGTGDFVQLFEPVASAMEIAGKGYVIASMGKESGKLPYTVYITKESIIDDQPETIQKFTDAVYEAQQWVNSHSIAEIADAIQPHFSDTDRETMLMVLNRYKEQDTWATDPILDEEEYHNLEAVMEYAGELTNKVPYEKVVNTEFARKAMNK</sequence>
<reference evidence="5 6" key="1">
    <citation type="submission" date="2023-04" db="EMBL/GenBank/DDBJ databases">
        <authorList>
            <person name="Hsu D."/>
        </authorList>
    </citation>
    <scope>NUCLEOTIDE SEQUENCE [LARGE SCALE GENOMIC DNA]</scope>
    <source>
        <strain evidence="5 6">MK1</strain>
    </source>
</reference>
<evidence type="ECO:0000256" key="1">
    <source>
        <dbReference type="ARBA" id="ARBA00004418"/>
    </source>
</evidence>
<evidence type="ECO:0000313" key="5">
    <source>
        <dbReference type="EMBL" id="WRO21622.1"/>
    </source>
</evidence>
<dbReference type="PANTHER" id="PTHR30024">
    <property type="entry name" value="ALIPHATIC SULFONATES-BINDING PROTEIN-RELATED"/>
    <property type="match status" value="1"/>
</dbReference>
<dbReference type="AlphaFoldDB" id="A0AAU0UN70"/>
<protein>
    <submittedName>
        <fullName evidence="5">ABC transporter substrate-binding protein</fullName>
    </submittedName>
</protein>
<dbReference type="EMBL" id="CP121694">
    <property type="protein sequence ID" value="WRO21622.1"/>
    <property type="molecule type" value="Genomic_DNA"/>
</dbReference>
<gene>
    <name evidence="5" type="ORF">MFMK1_001432</name>
</gene>
<dbReference type="PANTHER" id="PTHR30024:SF47">
    <property type="entry name" value="TAURINE-BINDING PERIPLASMIC PROTEIN"/>
    <property type="match status" value="1"/>
</dbReference>
<keyword evidence="6" id="KW-1185">Reference proteome</keyword>
<dbReference type="PROSITE" id="PS51257">
    <property type="entry name" value="PROKAR_LIPOPROTEIN"/>
    <property type="match status" value="1"/>
</dbReference>
<organism evidence="5 6">
    <name type="scientific">Metallumcola ferriviriculae</name>
    <dbReference type="NCBI Taxonomy" id="3039180"/>
    <lineage>
        <taxon>Bacteria</taxon>
        <taxon>Bacillati</taxon>
        <taxon>Bacillota</taxon>
        <taxon>Clostridia</taxon>
        <taxon>Neomoorellales</taxon>
        <taxon>Desulfitibacteraceae</taxon>
        <taxon>Metallumcola</taxon>
    </lineage>
</organism>
<dbReference type="Pfam" id="PF13379">
    <property type="entry name" value="NMT1_2"/>
    <property type="match status" value="1"/>
</dbReference>
<dbReference type="RefSeq" id="WP_366924455.1">
    <property type="nucleotide sequence ID" value="NZ_CP121694.1"/>
</dbReference>
<evidence type="ECO:0000256" key="3">
    <source>
        <dbReference type="ARBA" id="ARBA00022729"/>
    </source>
</evidence>
<name>A0AAU0UN70_9FIRM</name>
<comment type="similarity">
    <text evidence="2">Belongs to the bacterial solute-binding protein SsuA/TauA family.</text>
</comment>
<dbReference type="SUPFAM" id="SSF53850">
    <property type="entry name" value="Periplasmic binding protein-like II"/>
    <property type="match status" value="1"/>
</dbReference>
<feature type="chain" id="PRO_5043389761" evidence="4">
    <location>
        <begin position="22"/>
        <end position="336"/>
    </location>
</feature>
<proteinExistence type="inferred from homology"/>
<dbReference type="KEGG" id="dbc:MFMK1_001432"/>